<dbReference type="AlphaFoldDB" id="A0A834TAF3"/>
<sequence length="122" mass="14176">MTLLFHGWIRIDDVRVESVSVDMKDNKLTLTGDIDPVSVVGKLRKICHTHIVSVGPAKEEKKEEPKKAEAKKGEDDKKPEIKLVPYDHVYGYNYNYNYYPMRPHQYYYARTVEEDPNACVIC</sequence>
<keyword evidence="4" id="KW-1185">Reference proteome</keyword>
<evidence type="ECO:0000313" key="3">
    <source>
        <dbReference type="EMBL" id="KAF7813089.1"/>
    </source>
</evidence>
<gene>
    <name evidence="3" type="ORF">G2W53_034065</name>
</gene>
<dbReference type="Gene3D" id="3.30.70.100">
    <property type="match status" value="1"/>
</dbReference>
<dbReference type="Proteomes" id="UP000634136">
    <property type="component" value="Unassembled WGS sequence"/>
</dbReference>
<accession>A0A834TAF3</accession>
<dbReference type="OrthoDB" id="1923658at2759"/>
<dbReference type="PANTHER" id="PTHR45811:SF80">
    <property type="entry name" value="COPPER TRANSPORT PROTEIN FAMILY-RELATED"/>
    <property type="match status" value="1"/>
</dbReference>
<feature type="region of interest" description="Disordered" evidence="2">
    <location>
        <begin position="55"/>
        <end position="76"/>
    </location>
</feature>
<dbReference type="PANTHER" id="PTHR45811">
    <property type="entry name" value="COPPER TRANSPORT PROTEIN FAMILY-RELATED"/>
    <property type="match status" value="1"/>
</dbReference>
<protein>
    <submittedName>
        <fullName evidence="3">Heavy metal-associated isoprenylated plant protein 39-like</fullName>
    </submittedName>
</protein>
<name>A0A834TAF3_9FABA</name>
<organism evidence="3 4">
    <name type="scientific">Senna tora</name>
    <dbReference type="NCBI Taxonomy" id="362788"/>
    <lineage>
        <taxon>Eukaryota</taxon>
        <taxon>Viridiplantae</taxon>
        <taxon>Streptophyta</taxon>
        <taxon>Embryophyta</taxon>
        <taxon>Tracheophyta</taxon>
        <taxon>Spermatophyta</taxon>
        <taxon>Magnoliopsida</taxon>
        <taxon>eudicotyledons</taxon>
        <taxon>Gunneridae</taxon>
        <taxon>Pentapetalae</taxon>
        <taxon>rosids</taxon>
        <taxon>fabids</taxon>
        <taxon>Fabales</taxon>
        <taxon>Fabaceae</taxon>
        <taxon>Caesalpinioideae</taxon>
        <taxon>Cassia clade</taxon>
        <taxon>Senna</taxon>
    </lineage>
</organism>
<comment type="caution">
    <text evidence="3">The sequence shown here is derived from an EMBL/GenBank/DDBJ whole genome shotgun (WGS) entry which is preliminary data.</text>
</comment>
<evidence type="ECO:0000313" key="4">
    <source>
        <dbReference type="Proteomes" id="UP000634136"/>
    </source>
</evidence>
<proteinExistence type="predicted"/>
<evidence type="ECO:0000256" key="2">
    <source>
        <dbReference type="SAM" id="MobiDB-lite"/>
    </source>
</evidence>
<dbReference type="InterPro" id="IPR051863">
    <property type="entry name" value="HIPP"/>
</dbReference>
<dbReference type="EMBL" id="JAAIUW010000010">
    <property type="protein sequence ID" value="KAF7813089.1"/>
    <property type="molecule type" value="Genomic_DNA"/>
</dbReference>
<evidence type="ECO:0000256" key="1">
    <source>
        <dbReference type="ARBA" id="ARBA00022723"/>
    </source>
</evidence>
<feature type="compositionally biased region" description="Basic and acidic residues" evidence="2">
    <location>
        <begin position="57"/>
        <end position="76"/>
    </location>
</feature>
<keyword evidence="1" id="KW-0479">Metal-binding</keyword>
<reference evidence="3" key="1">
    <citation type="submission" date="2020-09" db="EMBL/GenBank/DDBJ databases">
        <title>Genome-Enabled Discovery of Anthraquinone Biosynthesis in Senna tora.</title>
        <authorList>
            <person name="Kang S.-H."/>
            <person name="Pandey R.P."/>
            <person name="Lee C.-M."/>
            <person name="Sim J.-S."/>
            <person name="Jeong J.-T."/>
            <person name="Choi B.-S."/>
            <person name="Jung M."/>
            <person name="Ginzburg D."/>
            <person name="Zhao K."/>
            <person name="Won S.Y."/>
            <person name="Oh T.-J."/>
            <person name="Yu Y."/>
            <person name="Kim N.-H."/>
            <person name="Lee O.R."/>
            <person name="Lee T.-H."/>
            <person name="Bashyal P."/>
            <person name="Kim T.-S."/>
            <person name="Lee W.-H."/>
            <person name="Kawkins C."/>
            <person name="Kim C.-K."/>
            <person name="Kim J.S."/>
            <person name="Ahn B.O."/>
            <person name="Rhee S.Y."/>
            <person name="Sohng J.K."/>
        </authorList>
    </citation>
    <scope>NUCLEOTIDE SEQUENCE</scope>
    <source>
        <tissue evidence="3">Leaf</tissue>
    </source>
</reference>
<dbReference type="GO" id="GO:0046872">
    <property type="term" value="F:metal ion binding"/>
    <property type="evidence" value="ECO:0007669"/>
    <property type="project" value="UniProtKB-KW"/>
</dbReference>